<accession>A0A0S1SWI5</accession>
<sequence>MFSLPSPFRAQRIYTITGVLLFCSGMPLSVFAQKTPFVDVPAGAYYEDAAAALLESGALDPTTTLRPAALATRAELVKLLVNLNGTTLLYPTVPSFNDVPRSAWYFPYFEAAADAGWVHGNANCYQQSRPCTASAASNVNRAEAASLLVRAFSLNRSGKAPVFSDNQQNQWYFTNIQSSADHCVLQGDNGTERVRPAAFMNRAEMVTMFYRASLNLQYGTDCGQQAAHITDVSVVSPTRVRLVFDRALAAARAEDAARYSISHSITVASASLIDSKTVELSLSNTLATGVLYLVTASDLLAQDGTIFSDNASLSFTAPTARITTITALTTRRIRLAFDSDLDTVRAADASRFTMSRASGVEEINIQTVTILNNRTIELLLATDITANITYRVTATHLLTRTGTDFTESATVILTAAQTGYITTVTPITANRINVSFDVDLDSLRAEESSRYVLTDSTHTLPIISSQILTNRMVELSLGEALQAQQSYTLDVRGMQATNDVIFSDDTSFVYAAGTVNFHTNMTGGQEVPSVSTTASGTGSLVLMNDGLHYDITVRNMSGSITSAHFHQALAGQTGPVVSTITFNGKRAIGLWSNLTNDERSTLFDGGFYVNVHSSVHPDGEIRGQLLR</sequence>
<gene>
    <name evidence="4" type="ORF">PeribacterD1_0297</name>
</gene>
<dbReference type="InterPro" id="IPR014755">
    <property type="entry name" value="Cu-Rt/internalin_Ig-like"/>
</dbReference>
<dbReference type="SMART" id="SM00754">
    <property type="entry name" value="CHRD"/>
    <property type="match status" value="1"/>
</dbReference>
<keyword evidence="1" id="KW-0732">Signal</keyword>
<dbReference type="PROSITE" id="PS51272">
    <property type="entry name" value="SLH"/>
    <property type="match status" value="2"/>
</dbReference>
<evidence type="ECO:0000256" key="1">
    <source>
        <dbReference type="ARBA" id="ARBA00022729"/>
    </source>
</evidence>
<dbReference type="Pfam" id="PF07452">
    <property type="entry name" value="CHRD"/>
    <property type="match status" value="1"/>
</dbReference>
<name>A0A0S1SP12_9BACT</name>
<accession>A0A0S1SSU4</accession>
<dbReference type="Gene3D" id="2.60.40.1220">
    <property type="match status" value="2"/>
</dbReference>
<dbReference type="KEGG" id="prf:PeribacterA2_0297"/>
<feature type="domain" description="SLH" evidence="3">
    <location>
        <begin position="33"/>
        <end position="91"/>
    </location>
</feature>
<dbReference type="PROSITE" id="PS50933">
    <property type="entry name" value="CHRD"/>
    <property type="match status" value="1"/>
</dbReference>
<proteinExistence type="predicted"/>
<accession>A0A0S1SGL7</accession>
<dbReference type="STRING" id="1735162.PeribacterB2_0297"/>
<organism evidence="4 5">
    <name type="scientific">Candidatus Peribacter riflensis</name>
    <dbReference type="NCBI Taxonomy" id="1735162"/>
    <lineage>
        <taxon>Bacteria</taxon>
        <taxon>Candidatus Peregrinibacteriota</taxon>
        <taxon>Candidatus Peribacteria</taxon>
        <taxon>Candidatus Peribacterales</taxon>
        <taxon>Candidatus Peribacteraceae</taxon>
        <taxon>Candidatus Peribacter</taxon>
    </lineage>
</organism>
<evidence type="ECO:0000259" key="3">
    <source>
        <dbReference type="PROSITE" id="PS51272"/>
    </source>
</evidence>
<evidence type="ECO:0000313" key="5">
    <source>
        <dbReference type="Proteomes" id="UP000069135"/>
    </source>
</evidence>
<accession>A0A0S1SKE2</accession>
<dbReference type="Proteomes" id="UP000069135">
    <property type="component" value="Chromosome"/>
</dbReference>
<reference evidence="4 5" key="2">
    <citation type="journal article" date="2016" name="PeerJ">
        <title>Analysis of five complete genome sequences for members of the class Peribacteria in the recently recognized Peregrinibacteria bacterial phylum.</title>
        <authorList>
            <person name="Anantharaman K."/>
            <person name="Brown C.T."/>
            <person name="Burstein D."/>
            <person name="Castelle C.J."/>
            <person name="Probst A.J."/>
            <person name="Thomas B.C."/>
            <person name="Williams K.H."/>
            <person name="Banfield J.F."/>
        </authorList>
    </citation>
    <scope>NUCLEOTIDE SEQUENCE [LARGE SCALE GENOMIC DNA]</scope>
    <source>
        <strain evidence="4">RIFOXYD1_FULL_PER-ii_59_16</strain>
    </source>
</reference>
<dbReference type="InterPro" id="IPR010895">
    <property type="entry name" value="CHRD"/>
</dbReference>
<evidence type="ECO:0000313" key="4">
    <source>
        <dbReference type="EMBL" id="ALM12996.1"/>
    </source>
</evidence>
<feature type="domain" description="SLH" evidence="3">
    <location>
        <begin position="92"/>
        <end position="162"/>
    </location>
</feature>
<reference evidence="5" key="1">
    <citation type="submission" date="2015-10" db="EMBL/GenBank/DDBJ databases">
        <title>Analysis of five complete genome sequences for members of the class Peribacteria in the recently recognized Peregrinibacteria bacterial phylum.</title>
        <authorList>
            <person name="Anantharaman K."/>
            <person name="Brown C.T."/>
            <person name="Burstein D."/>
            <person name="Castelle C.J."/>
            <person name="Probst A.J."/>
            <person name="Thomas B.C."/>
            <person name="Williams K.H."/>
            <person name="Banfield J.F."/>
        </authorList>
    </citation>
    <scope>NUCLEOTIDE SEQUENCE [LARGE SCALE GENOMIC DNA]</scope>
</reference>
<dbReference type="AlphaFoldDB" id="A0A0S1SP12"/>
<evidence type="ECO:0000259" key="2">
    <source>
        <dbReference type="PROSITE" id="PS50933"/>
    </source>
</evidence>
<feature type="domain" description="CHRD" evidence="2">
    <location>
        <begin position="513"/>
        <end position="627"/>
    </location>
</feature>
<dbReference type="InterPro" id="IPR001119">
    <property type="entry name" value="SLH_dom"/>
</dbReference>
<protein>
    <submittedName>
        <fullName evidence="4">CHRD domain-containing protein</fullName>
    </submittedName>
</protein>
<accession>A0A0S1SP12</accession>
<dbReference type="EMBL" id="CP013065">
    <property type="protein sequence ID" value="ALM12996.1"/>
    <property type="molecule type" value="Genomic_DNA"/>
</dbReference>